<evidence type="ECO:0000313" key="9">
    <source>
        <dbReference type="Proteomes" id="UP000516369"/>
    </source>
</evidence>
<evidence type="ECO:0000256" key="3">
    <source>
        <dbReference type="ARBA" id="ARBA00012737"/>
    </source>
</evidence>
<dbReference type="InterPro" id="IPR006426">
    <property type="entry name" value="Asn_synth_AEB"/>
</dbReference>
<dbReference type="InterPro" id="IPR001962">
    <property type="entry name" value="Asn_synthase"/>
</dbReference>
<dbReference type="Gene3D" id="3.40.50.620">
    <property type="entry name" value="HUPs"/>
    <property type="match status" value="1"/>
</dbReference>
<dbReference type="InterPro" id="IPR017932">
    <property type="entry name" value="GATase_2_dom"/>
</dbReference>
<dbReference type="Pfam" id="PF00733">
    <property type="entry name" value="Asn_synthase"/>
    <property type="match status" value="2"/>
</dbReference>
<evidence type="ECO:0000256" key="2">
    <source>
        <dbReference type="ARBA" id="ARBA00005752"/>
    </source>
</evidence>
<dbReference type="InterPro" id="IPR014729">
    <property type="entry name" value="Rossmann-like_a/b/a_fold"/>
</dbReference>
<dbReference type="PANTHER" id="PTHR43284">
    <property type="entry name" value="ASPARAGINE SYNTHETASE (GLUTAMINE-HYDROLYZING)"/>
    <property type="match status" value="1"/>
</dbReference>
<proteinExistence type="inferred from homology"/>
<evidence type="ECO:0000313" key="8">
    <source>
        <dbReference type="EMBL" id="QNT70133.1"/>
    </source>
</evidence>
<name>A0A7H1N347_9PROT</name>
<dbReference type="GO" id="GO:0005524">
    <property type="term" value="F:ATP binding"/>
    <property type="evidence" value="ECO:0007669"/>
    <property type="project" value="UniProtKB-KW"/>
</dbReference>
<feature type="domain" description="Glutamine amidotransferase type-2" evidence="7">
    <location>
        <begin position="1"/>
        <end position="162"/>
    </location>
</feature>
<dbReference type="KEGG" id="dvn:HQ394_13345"/>
<dbReference type="PROSITE" id="PS51278">
    <property type="entry name" value="GATASE_TYPE_2"/>
    <property type="match status" value="1"/>
</dbReference>
<comment type="pathway">
    <text evidence="1">Amino-acid biosynthesis; L-asparagine biosynthesis; L-asparagine from L-aspartate (L-Gln route): step 1/1.</text>
</comment>
<comment type="similarity">
    <text evidence="2">Belongs to the asparagine synthetase family.</text>
</comment>
<reference evidence="8 9" key="1">
    <citation type="submission" date="2020-05" db="EMBL/GenBank/DDBJ databases">
        <title>Complete closed genome sequence of Defluviicoccus vanus.</title>
        <authorList>
            <person name="Bessarab I."/>
            <person name="Arumugam K."/>
            <person name="Maszenan A.M."/>
            <person name="Seviour R.J."/>
            <person name="Williams R.B."/>
        </authorList>
    </citation>
    <scope>NUCLEOTIDE SEQUENCE [LARGE SCALE GENOMIC DNA]</scope>
    <source>
        <strain evidence="8 9">Ben 114</strain>
    </source>
</reference>
<comment type="catalytic activity">
    <reaction evidence="6">
        <text>L-aspartate + L-glutamine + ATP + H2O = L-asparagine + L-glutamate + AMP + diphosphate + H(+)</text>
        <dbReference type="Rhea" id="RHEA:12228"/>
        <dbReference type="ChEBI" id="CHEBI:15377"/>
        <dbReference type="ChEBI" id="CHEBI:15378"/>
        <dbReference type="ChEBI" id="CHEBI:29985"/>
        <dbReference type="ChEBI" id="CHEBI:29991"/>
        <dbReference type="ChEBI" id="CHEBI:30616"/>
        <dbReference type="ChEBI" id="CHEBI:33019"/>
        <dbReference type="ChEBI" id="CHEBI:58048"/>
        <dbReference type="ChEBI" id="CHEBI:58359"/>
        <dbReference type="ChEBI" id="CHEBI:456215"/>
        <dbReference type="EC" id="6.3.5.4"/>
    </reaction>
</comment>
<gene>
    <name evidence="8" type="ORF">HQ394_13345</name>
</gene>
<dbReference type="EMBL" id="CP053923">
    <property type="protein sequence ID" value="QNT70133.1"/>
    <property type="molecule type" value="Genomic_DNA"/>
</dbReference>
<protein>
    <recommendedName>
        <fullName evidence="3">asparagine synthase (glutamine-hydrolyzing)</fullName>
        <ecNumber evidence="3">6.3.5.4</ecNumber>
    </recommendedName>
</protein>
<dbReference type="Proteomes" id="UP000516369">
    <property type="component" value="Chromosome"/>
</dbReference>
<dbReference type="PANTHER" id="PTHR43284:SF1">
    <property type="entry name" value="ASPARAGINE SYNTHETASE"/>
    <property type="match status" value="1"/>
</dbReference>
<dbReference type="EC" id="6.3.5.4" evidence="3"/>
<keyword evidence="9" id="KW-1185">Reference proteome</keyword>
<keyword evidence="5" id="KW-0067">ATP-binding</keyword>
<evidence type="ECO:0000256" key="5">
    <source>
        <dbReference type="ARBA" id="ARBA00022840"/>
    </source>
</evidence>
<sequence>MIRSMTRRLSDVSGVHDEIELGIHVGWVCHEGAFDDCAPIWNERRDVCLIFTGEDFQDDSNLDLLRREGRIVDETKASYLVHLYETFGPSFVERLNGWFSGVVIDRRRARAFLFNDRYGLRRIYFHQARDAFYFASEAKALLEVVPNLKRLDPSAIAEMLSFGCVLENRTLFKGVHLLPGGSLWSFSGKTIVERSTYFDRSMWENRPLLKGAQFYERLKETFTSILPKYFRGGPLAISLTGGLDCRMIMAWGGQAAGSLPCVTFGGVYRECADVRIARRVAQHCRQPHQTITVGAAFLGDFPALAEKTVLVSDGSMDVTGAVEFYVNEIVRRLCRVRLTGNYGSEVIRGHVAFRPRLDRWEVLEPELARLVAIAPVRYREQRACRDQTFIAFKQVPWHHYARLSVEASHLTPRSPFLDNELVGLMYQAPADLLASREPSFRLIAEGDPRLARIPTDRGLSFPSIPVLSGLRSMWEETGAKAEYAYDYGMPQWLASLDHAARPLKLEHLFLGRQKFYHFRVWYRDQLSSYVRDVLLDRRTLERGYLRGAAFRKCVESHLEGRQNHTTMITKMLTLEVVHRTLLRA</sequence>
<dbReference type="Gene3D" id="3.60.20.10">
    <property type="entry name" value="Glutamine Phosphoribosylpyrophosphate, subunit 1, domain 1"/>
    <property type="match status" value="1"/>
</dbReference>
<accession>A0A7H1N347</accession>
<evidence type="ECO:0000256" key="1">
    <source>
        <dbReference type="ARBA" id="ARBA00005187"/>
    </source>
</evidence>
<dbReference type="SUPFAM" id="SSF52402">
    <property type="entry name" value="Adenine nucleotide alpha hydrolases-like"/>
    <property type="match status" value="1"/>
</dbReference>
<dbReference type="InterPro" id="IPR029055">
    <property type="entry name" value="Ntn_hydrolases_N"/>
</dbReference>
<dbReference type="Pfam" id="PF13537">
    <property type="entry name" value="GATase_7"/>
    <property type="match status" value="1"/>
</dbReference>
<dbReference type="AlphaFoldDB" id="A0A7H1N347"/>
<dbReference type="GO" id="GO:0006529">
    <property type="term" value="P:asparagine biosynthetic process"/>
    <property type="evidence" value="ECO:0007669"/>
    <property type="project" value="InterPro"/>
</dbReference>
<organism evidence="8 9">
    <name type="scientific">Defluviicoccus vanus</name>
    <dbReference type="NCBI Taxonomy" id="111831"/>
    <lineage>
        <taxon>Bacteria</taxon>
        <taxon>Pseudomonadati</taxon>
        <taxon>Pseudomonadota</taxon>
        <taxon>Alphaproteobacteria</taxon>
        <taxon>Rhodospirillales</taxon>
        <taxon>Rhodospirillaceae</taxon>
        <taxon>Defluviicoccus</taxon>
    </lineage>
</organism>
<evidence type="ECO:0000256" key="4">
    <source>
        <dbReference type="ARBA" id="ARBA00022741"/>
    </source>
</evidence>
<dbReference type="SUPFAM" id="SSF56235">
    <property type="entry name" value="N-terminal nucleophile aminohydrolases (Ntn hydrolases)"/>
    <property type="match status" value="1"/>
</dbReference>
<keyword evidence="4" id="KW-0547">Nucleotide-binding</keyword>
<evidence type="ECO:0000259" key="7">
    <source>
        <dbReference type="PROSITE" id="PS51278"/>
    </source>
</evidence>
<evidence type="ECO:0000256" key="6">
    <source>
        <dbReference type="ARBA" id="ARBA00048741"/>
    </source>
</evidence>
<dbReference type="PIRSF" id="PIRSF001589">
    <property type="entry name" value="Asn_synthetase_glu-h"/>
    <property type="match status" value="1"/>
</dbReference>
<dbReference type="GO" id="GO:0004066">
    <property type="term" value="F:asparagine synthase (glutamine-hydrolyzing) activity"/>
    <property type="evidence" value="ECO:0007669"/>
    <property type="project" value="UniProtKB-EC"/>
</dbReference>
<dbReference type="InterPro" id="IPR051786">
    <property type="entry name" value="ASN_synthetase/amidase"/>
</dbReference>